<reference evidence="1 2" key="1">
    <citation type="submission" date="2011-10" db="EMBL/GenBank/DDBJ databases">
        <title>Genome sequence of Gluconobacter morbifer G707, isolated from Drosophila gut.</title>
        <authorList>
            <person name="Lee W.-J."/>
            <person name="Kim E.-K."/>
        </authorList>
    </citation>
    <scope>NUCLEOTIDE SEQUENCE [LARGE SCALE GENOMIC DNA]</scope>
    <source>
        <strain evidence="1 2">G707</strain>
    </source>
</reference>
<gene>
    <name evidence="1" type="ORF">GMO_25280</name>
</gene>
<evidence type="ECO:0000313" key="2">
    <source>
        <dbReference type="Proteomes" id="UP000004949"/>
    </source>
</evidence>
<sequence length="37" mass="4241">MHQIMLTKDLIQSFAAKWKQLMKGKAAFAQGPIHRIC</sequence>
<proteinExistence type="predicted"/>
<dbReference type="Proteomes" id="UP000004949">
    <property type="component" value="Unassembled WGS sequence"/>
</dbReference>
<organism evidence="1 2">
    <name type="scientific">Gluconobacter morbifer G707</name>
    <dbReference type="NCBI Taxonomy" id="1088869"/>
    <lineage>
        <taxon>Bacteria</taxon>
        <taxon>Pseudomonadati</taxon>
        <taxon>Pseudomonadota</taxon>
        <taxon>Alphaproteobacteria</taxon>
        <taxon>Acetobacterales</taxon>
        <taxon>Acetobacteraceae</taxon>
        <taxon>Gluconobacter</taxon>
    </lineage>
</organism>
<evidence type="ECO:0000313" key="1">
    <source>
        <dbReference type="EMBL" id="EHH67533.1"/>
    </source>
</evidence>
<name>G6XLA5_9PROT</name>
<keyword evidence="2" id="KW-1185">Reference proteome</keyword>
<protein>
    <submittedName>
        <fullName evidence="1">Uncharacterized protein</fullName>
    </submittedName>
</protein>
<dbReference type="AlphaFoldDB" id="G6XLA5"/>
<dbReference type="EMBL" id="AGQV01000010">
    <property type="protein sequence ID" value="EHH67533.1"/>
    <property type="molecule type" value="Genomic_DNA"/>
</dbReference>
<comment type="caution">
    <text evidence="1">The sequence shown here is derived from an EMBL/GenBank/DDBJ whole genome shotgun (WGS) entry which is preliminary data.</text>
</comment>
<accession>G6XLA5</accession>